<proteinExistence type="predicted"/>
<evidence type="ECO:0000313" key="3">
    <source>
        <dbReference type="Proteomes" id="UP001589774"/>
    </source>
</evidence>
<evidence type="ECO:0000313" key="2">
    <source>
        <dbReference type="EMBL" id="MFC0317385.1"/>
    </source>
</evidence>
<dbReference type="RefSeq" id="WP_130854647.1">
    <property type="nucleotide sequence ID" value="NZ_JBHLWO010000001.1"/>
</dbReference>
<name>A0ABV6HEV0_9SPHI</name>
<organism evidence="2 3">
    <name type="scientific">Olivibacter oleidegradans</name>
    <dbReference type="NCBI Taxonomy" id="760123"/>
    <lineage>
        <taxon>Bacteria</taxon>
        <taxon>Pseudomonadati</taxon>
        <taxon>Bacteroidota</taxon>
        <taxon>Sphingobacteriia</taxon>
        <taxon>Sphingobacteriales</taxon>
        <taxon>Sphingobacteriaceae</taxon>
        <taxon>Olivibacter</taxon>
    </lineage>
</organism>
<feature type="signal peptide" evidence="1">
    <location>
        <begin position="1"/>
        <end position="24"/>
    </location>
</feature>
<keyword evidence="3" id="KW-1185">Reference proteome</keyword>
<sequence>MKKTSRFILSIIYVFLATSLPAQQKSNGLKVKDGIITVPLEKSYWQNDSNRVSYKKTQDVQTMHIHPKAGLTRLKDFEFATGTIEFDWQPIDTMFSSFYFRFQSNEASECVYLRTPRAGNPLAMDALQYAPFLKGVNLWDMLAHYQAPANFSKRKWNHIKLVISEKQMQIYLNDQTKPVLWVPQLEGDVSRGTLAFDGESIIANLKVKPGSIEGLANTPGIDPTANDPRYIRHWQLIEPIDFPYGREPKSDDFPKSDNKWISINTERRGLVNLTRLYGVNPNRRLIWLKTKITSDNDQQKWMDFGFSDEVWVLINGRYIYVDKNYYAHPIMKAPFGRCSIENSAINLPLQKGDNEILIGVANSFYGWGIIARLRDLNGITSLGENTL</sequence>
<feature type="chain" id="PRO_5046476592" evidence="1">
    <location>
        <begin position="25"/>
        <end position="387"/>
    </location>
</feature>
<comment type="caution">
    <text evidence="2">The sequence shown here is derived from an EMBL/GenBank/DDBJ whole genome shotgun (WGS) entry which is preliminary data.</text>
</comment>
<dbReference type="EMBL" id="JBHLWO010000001">
    <property type="protein sequence ID" value="MFC0317385.1"/>
    <property type="molecule type" value="Genomic_DNA"/>
</dbReference>
<dbReference type="Gene3D" id="2.60.120.560">
    <property type="entry name" value="Exo-inulinase, domain 1"/>
    <property type="match status" value="1"/>
</dbReference>
<evidence type="ECO:0000256" key="1">
    <source>
        <dbReference type="SAM" id="SignalP"/>
    </source>
</evidence>
<accession>A0ABV6HEV0</accession>
<keyword evidence="1" id="KW-0732">Signal</keyword>
<reference evidence="2 3" key="1">
    <citation type="submission" date="2024-09" db="EMBL/GenBank/DDBJ databases">
        <authorList>
            <person name="Sun Q."/>
            <person name="Mori K."/>
        </authorList>
    </citation>
    <scope>NUCLEOTIDE SEQUENCE [LARGE SCALE GENOMIC DNA]</scope>
    <source>
        <strain evidence="2 3">CCM 7765</strain>
    </source>
</reference>
<protein>
    <submittedName>
        <fullName evidence="2">Uncharacterized protein</fullName>
    </submittedName>
</protein>
<dbReference type="Proteomes" id="UP001589774">
    <property type="component" value="Unassembled WGS sequence"/>
</dbReference>
<gene>
    <name evidence="2" type="ORF">ACFFI0_03650</name>
</gene>